<evidence type="ECO:0000313" key="2">
    <source>
        <dbReference type="Proteomes" id="UP001214576"/>
    </source>
</evidence>
<dbReference type="Proteomes" id="UP001214576">
    <property type="component" value="Unassembled WGS sequence"/>
</dbReference>
<sequence length="184" mass="21123">MMQKSTRMYGGKAVEPERTLRRKRKRTGPFTLLLLHHTSASASLQDRPGGRVPYSQSEGCFWNRSRQEGHLRSQCREFRTHLPAPLPLSSSLRYHPSPKTHLPLAAERFELRRRPGQILVTYGTLTVIVKVESDPYVKLSLYVADENRELALVQTKTIKKVNPSNHRLLFEVFDENRLNSTGTT</sequence>
<accession>A0AAD4TUG8</accession>
<dbReference type="EMBL" id="JAKZEL010000021">
    <property type="protein sequence ID" value="KAI4532891.1"/>
    <property type="molecule type" value="Genomic_DNA"/>
</dbReference>
<protein>
    <recommendedName>
        <fullName evidence="3">C2 domain-containing protein</fullName>
    </recommendedName>
</protein>
<keyword evidence="2" id="KW-1185">Reference proteome</keyword>
<gene>
    <name evidence="1" type="ORF">MG293_017299</name>
</gene>
<evidence type="ECO:0008006" key="3">
    <source>
        <dbReference type="Google" id="ProtNLM"/>
    </source>
</evidence>
<reference evidence="1" key="1">
    <citation type="submission" date="2022-03" db="EMBL/GenBank/DDBJ databases">
        <title>Genomic analyses of argali, domestic sheep and their hybrids provide insights into chromosomal evolution, heterosis and genetic basis of agronomic traits.</title>
        <authorList>
            <person name="Li M."/>
        </authorList>
    </citation>
    <scope>NUCLEOTIDE SEQUENCE</scope>
    <source>
        <strain evidence="1">CAU-MHL-2022a</strain>
        <tissue evidence="1">Skin</tissue>
    </source>
</reference>
<evidence type="ECO:0000313" key="1">
    <source>
        <dbReference type="EMBL" id="KAI4532891.1"/>
    </source>
</evidence>
<proteinExistence type="predicted"/>
<name>A0AAD4TUG8_OVIAM</name>
<organism evidence="1 2">
    <name type="scientific">Ovis ammon polii</name>
    <dbReference type="NCBI Taxonomy" id="230172"/>
    <lineage>
        <taxon>Eukaryota</taxon>
        <taxon>Metazoa</taxon>
        <taxon>Chordata</taxon>
        <taxon>Craniata</taxon>
        <taxon>Vertebrata</taxon>
        <taxon>Euteleostomi</taxon>
        <taxon>Mammalia</taxon>
        <taxon>Eutheria</taxon>
        <taxon>Laurasiatheria</taxon>
        <taxon>Artiodactyla</taxon>
        <taxon>Ruminantia</taxon>
        <taxon>Pecora</taxon>
        <taxon>Bovidae</taxon>
        <taxon>Caprinae</taxon>
        <taxon>Ovis</taxon>
    </lineage>
</organism>
<dbReference type="AlphaFoldDB" id="A0AAD4TUG8"/>
<comment type="caution">
    <text evidence="1">The sequence shown here is derived from an EMBL/GenBank/DDBJ whole genome shotgun (WGS) entry which is preliminary data.</text>
</comment>